<evidence type="ECO:0000256" key="1">
    <source>
        <dbReference type="ARBA" id="ARBA00004141"/>
    </source>
</evidence>
<gene>
    <name evidence="8" type="ORF">ABVK25_007687</name>
</gene>
<organism evidence="8 9">
    <name type="scientific">Lepraria finkii</name>
    <dbReference type="NCBI Taxonomy" id="1340010"/>
    <lineage>
        <taxon>Eukaryota</taxon>
        <taxon>Fungi</taxon>
        <taxon>Dikarya</taxon>
        <taxon>Ascomycota</taxon>
        <taxon>Pezizomycotina</taxon>
        <taxon>Lecanoromycetes</taxon>
        <taxon>OSLEUM clade</taxon>
        <taxon>Lecanoromycetidae</taxon>
        <taxon>Lecanorales</taxon>
        <taxon>Lecanorineae</taxon>
        <taxon>Stereocaulaceae</taxon>
        <taxon>Lepraria</taxon>
    </lineage>
</organism>
<evidence type="ECO:0000313" key="8">
    <source>
        <dbReference type="EMBL" id="KAL2051995.1"/>
    </source>
</evidence>
<keyword evidence="4 6" id="KW-0472">Membrane</keyword>
<feature type="transmembrane region" description="Helical" evidence="6">
    <location>
        <begin position="138"/>
        <end position="156"/>
    </location>
</feature>
<feature type="transmembrane region" description="Helical" evidence="6">
    <location>
        <begin position="252"/>
        <end position="278"/>
    </location>
</feature>
<feature type="transmembrane region" description="Helical" evidence="6">
    <location>
        <begin position="52"/>
        <end position="71"/>
    </location>
</feature>
<comment type="caution">
    <text evidence="8">The sequence shown here is derived from an EMBL/GenBank/DDBJ whole genome shotgun (WGS) entry which is preliminary data.</text>
</comment>
<dbReference type="InterPro" id="IPR049326">
    <property type="entry name" value="Rhodopsin_dom_fungi"/>
</dbReference>
<evidence type="ECO:0000313" key="9">
    <source>
        <dbReference type="Proteomes" id="UP001590951"/>
    </source>
</evidence>
<dbReference type="PANTHER" id="PTHR33048">
    <property type="entry name" value="PTH11-LIKE INTEGRAL MEMBRANE PROTEIN (AFU_ORTHOLOGUE AFUA_5G11245)"/>
    <property type="match status" value="1"/>
</dbReference>
<evidence type="ECO:0000256" key="6">
    <source>
        <dbReference type="SAM" id="Phobius"/>
    </source>
</evidence>
<evidence type="ECO:0000256" key="4">
    <source>
        <dbReference type="ARBA" id="ARBA00023136"/>
    </source>
</evidence>
<dbReference type="Pfam" id="PF20684">
    <property type="entry name" value="Fung_rhodopsin"/>
    <property type="match status" value="1"/>
</dbReference>
<evidence type="ECO:0000259" key="7">
    <source>
        <dbReference type="Pfam" id="PF20684"/>
    </source>
</evidence>
<keyword evidence="9" id="KW-1185">Reference proteome</keyword>
<feature type="transmembrane region" description="Helical" evidence="6">
    <location>
        <begin position="219"/>
        <end position="240"/>
    </location>
</feature>
<dbReference type="EMBL" id="JBHFEH010000030">
    <property type="protein sequence ID" value="KAL2051995.1"/>
    <property type="molecule type" value="Genomic_DNA"/>
</dbReference>
<reference evidence="8 9" key="1">
    <citation type="submission" date="2024-09" db="EMBL/GenBank/DDBJ databases">
        <title>Rethinking Asexuality: The Enigmatic Case of Functional Sexual Genes in Lepraria (Stereocaulaceae).</title>
        <authorList>
            <person name="Doellman M."/>
            <person name="Sun Y."/>
            <person name="Barcenas-Pena A."/>
            <person name="Lumbsch H.T."/>
            <person name="Grewe F."/>
        </authorList>
    </citation>
    <scope>NUCLEOTIDE SEQUENCE [LARGE SCALE GENOMIC DNA]</scope>
    <source>
        <strain evidence="8 9">Grewe 0041</strain>
    </source>
</reference>
<accession>A0ABR4B269</accession>
<protein>
    <recommendedName>
        <fullName evidence="7">Rhodopsin domain-containing protein</fullName>
    </recommendedName>
</protein>
<feature type="transmembrane region" description="Helical" evidence="6">
    <location>
        <begin position="106"/>
        <end position="126"/>
    </location>
</feature>
<proteinExistence type="inferred from homology"/>
<feature type="transmembrane region" description="Helical" evidence="6">
    <location>
        <begin position="190"/>
        <end position="212"/>
    </location>
</feature>
<evidence type="ECO:0000256" key="5">
    <source>
        <dbReference type="ARBA" id="ARBA00038359"/>
    </source>
</evidence>
<name>A0ABR4B269_9LECA</name>
<comment type="similarity">
    <text evidence="5">Belongs to the SAT4 family.</text>
</comment>
<dbReference type="PANTHER" id="PTHR33048:SF47">
    <property type="entry name" value="INTEGRAL MEMBRANE PROTEIN-RELATED"/>
    <property type="match status" value="1"/>
</dbReference>
<dbReference type="InterPro" id="IPR052337">
    <property type="entry name" value="SAT4-like"/>
</dbReference>
<comment type="subcellular location">
    <subcellularLocation>
        <location evidence="1">Membrane</location>
        <topology evidence="1">Multi-pass membrane protein</topology>
    </subcellularLocation>
</comment>
<feature type="domain" description="Rhodopsin" evidence="7">
    <location>
        <begin position="37"/>
        <end position="278"/>
    </location>
</feature>
<sequence>MSSNNAQLSKPPKISQTAFQASIGVLLGIAVIVAVGRTIARFYTSHRIAVDDGFFFLAVITFAAGTITLYLDIPYIYLQEDVEAGLRAPPVNLVEQLIQDEKLQDATAVLLGTAVVSVKFSFLFFFRGLARQQKRLMMWWWCILVILIPTAAILMFSDFMSCPYFDQEIFVQCVTPAALSRENGVLKATAILDIVTDAFLISIPVILLWRVCINMRRKLALWAILCLSIFTMITAIVRIAGGNTSHGQVDSAWVIFWLQAEAAVAVIIVSVTAFRALFVAHKASKHQSPPQQMDDLTSQSMWSKRFGEGNSGPGAPEPSFTGVRTYVRRGPYDAEFLDESQDMELPLQGTLQGPLQGPGILVTHNISSEKTDHGEWRPSAESFV</sequence>
<keyword evidence="2 6" id="KW-0812">Transmembrane</keyword>
<keyword evidence="3 6" id="KW-1133">Transmembrane helix</keyword>
<evidence type="ECO:0000256" key="3">
    <source>
        <dbReference type="ARBA" id="ARBA00022989"/>
    </source>
</evidence>
<dbReference type="Proteomes" id="UP001590951">
    <property type="component" value="Unassembled WGS sequence"/>
</dbReference>
<feature type="transmembrane region" description="Helical" evidence="6">
    <location>
        <begin position="20"/>
        <end position="40"/>
    </location>
</feature>
<evidence type="ECO:0000256" key="2">
    <source>
        <dbReference type="ARBA" id="ARBA00022692"/>
    </source>
</evidence>